<reference evidence="8 9" key="1">
    <citation type="submission" date="2013-09" db="EMBL/GenBank/DDBJ databases">
        <title>Whole genome sequencing of Halarchaeum acidiphilum strain MH1-52-1.</title>
        <authorList>
            <person name="Shimane Y."/>
            <person name="Minegishi H."/>
            <person name="Nishi S."/>
            <person name="Echigo A."/>
            <person name="Shuto A."/>
            <person name="Konishi M."/>
            <person name="Ito T."/>
            <person name="Ohkuma M."/>
            <person name="Ohta Y."/>
            <person name="Nagano Y."/>
            <person name="Tsubouchi T."/>
            <person name="Mori K."/>
            <person name="Usui K."/>
            <person name="Kamekura M."/>
            <person name="Usami R."/>
            <person name="Takaki Y."/>
            <person name="Hatada Y."/>
        </authorList>
    </citation>
    <scope>NUCLEOTIDE SEQUENCE [LARGE SCALE GENOMIC DNA]</scope>
    <source>
        <strain evidence="8 9">JCM 16109</strain>
    </source>
</reference>
<dbReference type="PANTHER" id="PTHR21327">
    <property type="entry name" value="GTP CYCLOHYDROLASE II-RELATED"/>
    <property type="match status" value="1"/>
</dbReference>
<comment type="function">
    <text evidence="6">Catalyzes the conversion of D-ribulose 5-phosphate to formate and 3,4-dihydroxy-2-butanone 4-phosphate.</text>
</comment>
<evidence type="ECO:0000256" key="6">
    <source>
        <dbReference type="RuleBase" id="RU003843"/>
    </source>
</evidence>
<comment type="similarity">
    <text evidence="6">Belongs to the DHBP synthase family.</text>
</comment>
<dbReference type="EC" id="4.1.99.12" evidence="6"/>
<comment type="cofactor">
    <cofactor evidence="6">
        <name>Mg(2+)</name>
        <dbReference type="ChEBI" id="CHEBI:18420"/>
    </cofactor>
    <cofactor evidence="6">
        <name>Mn(2+)</name>
        <dbReference type="ChEBI" id="CHEBI:29035"/>
    </cofactor>
    <text evidence="6">Binds 2 divalent metal cations per subunit. Magnesium or manganese.</text>
</comment>
<accession>U2YWD9</accession>
<dbReference type="UniPathway" id="UPA00275">
    <property type="reaction ID" value="UER00399"/>
</dbReference>
<evidence type="ECO:0000313" key="8">
    <source>
        <dbReference type="EMBL" id="GAD53335.1"/>
    </source>
</evidence>
<dbReference type="GO" id="GO:0008686">
    <property type="term" value="F:3,4-dihydroxy-2-butanone-4-phosphate synthase activity"/>
    <property type="evidence" value="ECO:0007669"/>
    <property type="project" value="UniProtKB-EC"/>
</dbReference>
<evidence type="ECO:0000256" key="1">
    <source>
        <dbReference type="ARBA" id="ARBA00022619"/>
    </source>
</evidence>
<evidence type="ECO:0000256" key="4">
    <source>
        <dbReference type="ARBA" id="ARBA00023211"/>
    </source>
</evidence>
<dbReference type="Gene3D" id="3.90.870.10">
    <property type="entry name" value="DHBP synthase"/>
    <property type="match status" value="1"/>
</dbReference>
<dbReference type="GO" id="GO:0046872">
    <property type="term" value="F:metal ion binding"/>
    <property type="evidence" value="ECO:0007669"/>
    <property type="project" value="UniProtKB-KW"/>
</dbReference>
<dbReference type="Proteomes" id="UP000016986">
    <property type="component" value="Unassembled WGS sequence"/>
</dbReference>
<proteinExistence type="inferred from homology"/>
<evidence type="ECO:0000256" key="5">
    <source>
        <dbReference type="ARBA" id="ARBA00023239"/>
    </source>
</evidence>
<keyword evidence="4 6" id="KW-0464">Manganese</keyword>
<gene>
    <name evidence="8" type="ORF">MBEHAL_2095</name>
</gene>
<keyword evidence="1 6" id="KW-0686">Riboflavin biosynthesis</keyword>
<keyword evidence="5 6" id="KW-0456">Lyase</keyword>
<protein>
    <recommendedName>
        <fullName evidence="6">3,4-dihydroxy-2-butanone 4-phosphate synthase</fullName>
        <shortName evidence="6">DHBP synthase</shortName>
        <ecNumber evidence="6">4.1.99.12</ecNumber>
    </recommendedName>
</protein>
<name>U2YWD9_9EURY</name>
<keyword evidence="9" id="KW-1185">Reference proteome</keyword>
<dbReference type="InterPro" id="IPR000422">
    <property type="entry name" value="DHBP_synthase_RibB"/>
</dbReference>
<dbReference type="NCBIfam" id="TIGR00506">
    <property type="entry name" value="ribB"/>
    <property type="match status" value="1"/>
</dbReference>
<dbReference type="AlphaFoldDB" id="U2YWD9"/>
<sequence length="241" mass="25056">MSHSDGVSGETDAGANGVDSDAVGDSDATAADAVAAIERGEPVLVHDAADREGEVDLIYHAADVTAEAVARLRRDAGGLICTALSHEVCAAFDLPFLGDALDHPAVTDERLGYDERSSFSLTVNHRETYTGITDEDRSLTITALAEAAADPDEGDFAATFRAPGHVQLLRGAPDGLADREGHTELGLALAEAAGRPPAVVVCEMLDAETGGARTPADARRYAAAHGLVYVEGRDLLAALRR</sequence>
<comment type="pathway">
    <text evidence="6">Cofactor biosynthesis; riboflavin biosynthesis; 2-hydroxy-3-oxobutyl phosphate from D-ribulose 5-phosphate: step 1/1.</text>
</comment>
<comment type="subunit">
    <text evidence="6">Homodimer.</text>
</comment>
<feature type="region of interest" description="Disordered" evidence="7">
    <location>
        <begin position="1"/>
        <end position="25"/>
    </location>
</feature>
<evidence type="ECO:0000313" key="9">
    <source>
        <dbReference type="Proteomes" id="UP000016986"/>
    </source>
</evidence>
<dbReference type="SUPFAM" id="SSF55821">
    <property type="entry name" value="YrdC/RibB"/>
    <property type="match status" value="1"/>
</dbReference>
<organism evidence="8 9">
    <name type="scientific">Halarchaeum acidiphilum MH1-52-1</name>
    <dbReference type="NCBI Taxonomy" id="1261545"/>
    <lineage>
        <taxon>Archaea</taxon>
        <taxon>Methanobacteriati</taxon>
        <taxon>Methanobacteriota</taxon>
        <taxon>Stenosarchaea group</taxon>
        <taxon>Halobacteria</taxon>
        <taxon>Halobacteriales</taxon>
        <taxon>Halobacteriaceae</taxon>
    </lineage>
</organism>
<dbReference type="GO" id="GO:0009231">
    <property type="term" value="P:riboflavin biosynthetic process"/>
    <property type="evidence" value="ECO:0007669"/>
    <property type="project" value="UniProtKB-UniPathway"/>
</dbReference>
<dbReference type="eggNOG" id="arCOG01320">
    <property type="taxonomic scope" value="Archaea"/>
</dbReference>
<comment type="catalytic activity">
    <reaction evidence="6">
        <text>D-ribulose 5-phosphate = (2S)-2-hydroxy-3-oxobutyl phosphate + formate + H(+)</text>
        <dbReference type="Rhea" id="RHEA:18457"/>
        <dbReference type="ChEBI" id="CHEBI:15378"/>
        <dbReference type="ChEBI" id="CHEBI:15740"/>
        <dbReference type="ChEBI" id="CHEBI:58121"/>
        <dbReference type="ChEBI" id="CHEBI:58830"/>
        <dbReference type="EC" id="4.1.99.12"/>
    </reaction>
</comment>
<dbReference type="Pfam" id="PF00926">
    <property type="entry name" value="DHBP_synthase"/>
    <property type="match status" value="1"/>
</dbReference>
<keyword evidence="3 6" id="KW-0460">Magnesium</keyword>
<comment type="caution">
    <text evidence="8">The sequence shown here is derived from an EMBL/GenBank/DDBJ whole genome shotgun (WGS) entry which is preliminary data.</text>
</comment>
<dbReference type="InterPro" id="IPR017945">
    <property type="entry name" value="DHBP_synth_RibB-like_a/b_dom"/>
</dbReference>
<dbReference type="EMBL" id="BATA01000060">
    <property type="protein sequence ID" value="GAD53335.1"/>
    <property type="molecule type" value="Genomic_DNA"/>
</dbReference>
<evidence type="ECO:0000256" key="3">
    <source>
        <dbReference type="ARBA" id="ARBA00022842"/>
    </source>
</evidence>
<dbReference type="GO" id="GO:0005829">
    <property type="term" value="C:cytosol"/>
    <property type="evidence" value="ECO:0007669"/>
    <property type="project" value="TreeGrafter"/>
</dbReference>
<dbReference type="PANTHER" id="PTHR21327:SF46">
    <property type="entry name" value="3,4-DIHYDROXY-2-BUTANONE 4-PHOSPHATE SYNTHASE"/>
    <property type="match status" value="1"/>
</dbReference>
<evidence type="ECO:0000256" key="7">
    <source>
        <dbReference type="SAM" id="MobiDB-lite"/>
    </source>
</evidence>
<keyword evidence="2 6" id="KW-0479">Metal-binding</keyword>
<evidence type="ECO:0000256" key="2">
    <source>
        <dbReference type="ARBA" id="ARBA00022723"/>
    </source>
</evidence>